<sequence>MFCKAGRIRRLGAILTFALLGAATSSGSRAADVVVPGRTDFPESMTATRDGTLYFSSMAGGRVFRAQPGATEASEWLHAGAGGLSSVLGVLADERSNTLYACSVDMSWAGITVPSGSTPTSLKLFDLATGTLKASFQLPASPIAGQAPLCNDIAVANDGTAFVTDSLSGYILRLRPGANALEVWARDERWNTKGPQLDGIAVLDDGSVYVNLFEGDGLFRVARQSDGSAGKVTKLATSRPLYHSDGLRAAGPNTLLMVEGETKGTLDLITIQDDSATVQTIRGGLEGPVSLAQVGNTIYVLDVPLKYLFEPQFKAQTPPPYRAIAVPQPR</sequence>
<evidence type="ECO:0000313" key="2">
    <source>
        <dbReference type="EMBL" id="MDO9713064.1"/>
    </source>
</evidence>
<accession>A0ABT9EA34</accession>
<name>A0ABT9EA34_9PROT</name>
<evidence type="ECO:0008006" key="4">
    <source>
        <dbReference type="Google" id="ProtNLM"/>
    </source>
</evidence>
<dbReference type="SUPFAM" id="SSF63829">
    <property type="entry name" value="Calcium-dependent phosphotriesterase"/>
    <property type="match status" value="1"/>
</dbReference>
<evidence type="ECO:0000256" key="1">
    <source>
        <dbReference type="SAM" id="SignalP"/>
    </source>
</evidence>
<protein>
    <recommendedName>
        <fullName evidence="4">SMP-30/Gluconolactonase/LRE-like region domain-containing protein</fullName>
    </recommendedName>
</protein>
<proteinExistence type="predicted"/>
<dbReference type="EMBL" id="JAUTWS010000068">
    <property type="protein sequence ID" value="MDO9713064.1"/>
    <property type="molecule type" value="Genomic_DNA"/>
</dbReference>
<reference evidence="2 3" key="1">
    <citation type="submission" date="2023-08" db="EMBL/GenBank/DDBJ databases">
        <title>The draft genome sequence of Paracraurococcus sp. LOR1-02.</title>
        <authorList>
            <person name="Kingkaew E."/>
            <person name="Tanasupawat S."/>
        </authorList>
    </citation>
    <scope>NUCLEOTIDE SEQUENCE [LARGE SCALE GENOMIC DNA]</scope>
    <source>
        <strain evidence="2 3">LOR1-02</strain>
    </source>
</reference>
<dbReference type="Gene3D" id="2.120.10.30">
    <property type="entry name" value="TolB, C-terminal domain"/>
    <property type="match status" value="1"/>
</dbReference>
<keyword evidence="3" id="KW-1185">Reference proteome</keyword>
<organism evidence="2 3">
    <name type="scientific">Paracraurococcus lichenis</name>
    <dbReference type="NCBI Taxonomy" id="3064888"/>
    <lineage>
        <taxon>Bacteria</taxon>
        <taxon>Pseudomonadati</taxon>
        <taxon>Pseudomonadota</taxon>
        <taxon>Alphaproteobacteria</taxon>
        <taxon>Acetobacterales</taxon>
        <taxon>Roseomonadaceae</taxon>
        <taxon>Paracraurococcus</taxon>
    </lineage>
</organism>
<comment type="caution">
    <text evidence="2">The sequence shown here is derived from an EMBL/GenBank/DDBJ whole genome shotgun (WGS) entry which is preliminary data.</text>
</comment>
<dbReference type="RefSeq" id="WP_305107924.1">
    <property type="nucleotide sequence ID" value="NZ_JAUTWS010000068.1"/>
</dbReference>
<feature type="signal peptide" evidence="1">
    <location>
        <begin position="1"/>
        <end position="30"/>
    </location>
</feature>
<keyword evidence="1" id="KW-0732">Signal</keyword>
<feature type="chain" id="PRO_5045881054" description="SMP-30/Gluconolactonase/LRE-like region domain-containing protein" evidence="1">
    <location>
        <begin position="31"/>
        <end position="330"/>
    </location>
</feature>
<gene>
    <name evidence="2" type="ORF">Q7A36_32345</name>
</gene>
<dbReference type="InterPro" id="IPR011042">
    <property type="entry name" value="6-blade_b-propeller_TolB-like"/>
</dbReference>
<evidence type="ECO:0000313" key="3">
    <source>
        <dbReference type="Proteomes" id="UP001243009"/>
    </source>
</evidence>
<dbReference type="Proteomes" id="UP001243009">
    <property type="component" value="Unassembled WGS sequence"/>
</dbReference>